<comment type="similarity">
    <text evidence="2">Belongs to the UPF0382 family.</text>
</comment>
<accession>A0A558HSF5</accession>
<evidence type="ECO:0000313" key="8">
    <source>
        <dbReference type="Proteomes" id="UP000319941"/>
    </source>
</evidence>
<dbReference type="InterPro" id="IPR006696">
    <property type="entry name" value="DUF423"/>
</dbReference>
<dbReference type="Proteomes" id="UP000319941">
    <property type="component" value="Unassembled WGS sequence"/>
</dbReference>
<evidence type="ECO:0000256" key="5">
    <source>
        <dbReference type="ARBA" id="ARBA00023136"/>
    </source>
</evidence>
<evidence type="ECO:0000256" key="3">
    <source>
        <dbReference type="ARBA" id="ARBA00022692"/>
    </source>
</evidence>
<name>A0A558HSF5_9GAMM</name>
<protein>
    <submittedName>
        <fullName evidence="7">DUF423 domain-containing protein</fullName>
    </submittedName>
</protein>
<evidence type="ECO:0000256" key="6">
    <source>
        <dbReference type="SAM" id="Phobius"/>
    </source>
</evidence>
<dbReference type="EMBL" id="VNFH01000003">
    <property type="protein sequence ID" value="TVU72024.1"/>
    <property type="molecule type" value="Genomic_DNA"/>
</dbReference>
<dbReference type="Pfam" id="PF04241">
    <property type="entry name" value="DUF423"/>
    <property type="match status" value="1"/>
</dbReference>
<organism evidence="7 8">
    <name type="scientific">Cobetia crustatorum</name>
    <dbReference type="NCBI Taxonomy" id="553385"/>
    <lineage>
        <taxon>Bacteria</taxon>
        <taxon>Pseudomonadati</taxon>
        <taxon>Pseudomonadota</taxon>
        <taxon>Gammaproteobacteria</taxon>
        <taxon>Oceanospirillales</taxon>
        <taxon>Halomonadaceae</taxon>
        <taxon>Cobetia</taxon>
    </lineage>
</organism>
<keyword evidence="8" id="KW-1185">Reference proteome</keyword>
<keyword evidence="3 6" id="KW-0812">Transmembrane</keyword>
<dbReference type="PANTHER" id="PTHR43461:SF1">
    <property type="entry name" value="TRANSMEMBRANE PROTEIN 256"/>
    <property type="match status" value="1"/>
</dbReference>
<dbReference type="STRING" id="553385.GCA_000591415_01278"/>
<evidence type="ECO:0000256" key="2">
    <source>
        <dbReference type="ARBA" id="ARBA00009694"/>
    </source>
</evidence>
<comment type="subcellular location">
    <subcellularLocation>
        <location evidence="1">Membrane</location>
        <topology evidence="1">Multi-pass membrane protein</topology>
    </subcellularLocation>
</comment>
<evidence type="ECO:0000256" key="1">
    <source>
        <dbReference type="ARBA" id="ARBA00004141"/>
    </source>
</evidence>
<dbReference type="RefSeq" id="WP_024951495.1">
    <property type="nucleotide sequence ID" value="NZ_CAWOWR010000087.1"/>
</dbReference>
<keyword evidence="5 6" id="KW-0472">Membrane</keyword>
<keyword evidence="4 6" id="KW-1133">Transmembrane helix</keyword>
<dbReference type="PANTHER" id="PTHR43461">
    <property type="entry name" value="TRANSMEMBRANE PROTEIN 256"/>
    <property type="match status" value="1"/>
</dbReference>
<feature type="transmembrane region" description="Helical" evidence="6">
    <location>
        <begin position="102"/>
        <end position="124"/>
    </location>
</feature>
<dbReference type="OrthoDB" id="9802121at2"/>
<evidence type="ECO:0000256" key="4">
    <source>
        <dbReference type="ARBA" id="ARBA00022989"/>
    </source>
</evidence>
<feature type="transmembrane region" description="Helical" evidence="6">
    <location>
        <begin position="75"/>
        <end position="96"/>
    </location>
</feature>
<evidence type="ECO:0000313" key="7">
    <source>
        <dbReference type="EMBL" id="TVU72024.1"/>
    </source>
</evidence>
<feature type="transmembrane region" description="Helical" evidence="6">
    <location>
        <begin position="51"/>
        <end position="68"/>
    </location>
</feature>
<gene>
    <name evidence="7" type="ORF">FQP86_05745</name>
</gene>
<proteinExistence type="inferred from homology"/>
<feature type="transmembrane region" description="Helical" evidence="6">
    <location>
        <begin position="12"/>
        <end position="31"/>
    </location>
</feature>
<sequence length="139" mass="15106">MHRNDSHSRHWWLAMGLAGMSTVALGAFASHGLRGTLSPDMLRVFETGVRYQMWHVLAAVGVLAWHSVQPLRGQMLTLSLWAAGMLLFSGSLYALATTSCTALGIITPIGGLLLLGGWLSLAITGWRQHGDEEKDHNTL</sequence>
<reference evidence="7 8" key="1">
    <citation type="submission" date="2019-07" db="EMBL/GenBank/DDBJ databases">
        <title>Diversity of Bacteria from Kongsfjorden, Arctic.</title>
        <authorList>
            <person name="Yu Y."/>
        </authorList>
    </citation>
    <scope>NUCLEOTIDE SEQUENCE [LARGE SCALE GENOMIC DNA]</scope>
    <source>
        <strain evidence="7 8">SM1923</strain>
    </source>
</reference>
<dbReference type="GO" id="GO:0005886">
    <property type="term" value="C:plasma membrane"/>
    <property type="evidence" value="ECO:0007669"/>
    <property type="project" value="TreeGrafter"/>
</dbReference>
<dbReference type="AlphaFoldDB" id="A0A558HSF5"/>
<comment type="caution">
    <text evidence="7">The sequence shown here is derived from an EMBL/GenBank/DDBJ whole genome shotgun (WGS) entry which is preliminary data.</text>
</comment>